<evidence type="ECO:0000313" key="3">
    <source>
        <dbReference type="Proteomes" id="UP000295689"/>
    </source>
</evidence>
<dbReference type="PROSITE" id="PS50801">
    <property type="entry name" value="STAS"/>
    <property type="match status" value="1"/>
</dbReference>
<feature type="domain" description="STAS" evidence="1">
    <location>
        <begin position="159"/>
        <end position="270"/>
    </location>
</feature>
<dbReference type="Pfam" id="PF01740">
    <property type="entry name" value="STAS"/>
    <property type="match status" value="1"/>
</dbReference>
<dbReference type="InterPro" id="IPR036513">
    <property type="entry name" value="STAS_dom_sf"/>
</dbReference>
<organism evidence="2 3">
    <name type="scientific">Mesobacillus foraminis</name>
    <dbReference type="NCBI Taxonomy" id="279826"/>
    <lineage>
        <taxon>Bacteria</taxon>
        <taxon>Bacillati</taxon>
        <taxon>Bacillota</taxon>
        <taxon>Bacilli</taxon>
        <taxon>Bacillales</taxon>
        <taxon>Bacillaceae</taxon>
        <taxon>Mesobacillus</taxon>
    </lineage>
</organism>
<dbReference type="PANTHER" id="PTHR33745">
    <property type="entry name" value="RSBT ANTAGONIST PROTEIN RSBS-RELATED"/>
    <property type="match status" value="1"/>
</dbReference>
<dbReference type="InterPro" id="IPR051932">
    <property type="entry name" value="Bact_StressResp_Reg"/>
</dbReference>
<proteinExistence type="predicted"/>
<evidence type="ECO:0000313" key="2">
    <source>
        <dbReference type="EMBL" id="TCN27360.1"/>
    </source>
</evidence>
<evidence type="ECO:0000259" key="1">
    <source>
        <dbReference type="PROSITE" id="PS50801"/>
    </source>
</evidence>
<protein>
    <submittedName>
        <fullName evidence="2">RsbT co-antagonist protein RsbR</fullName>
    </submittedName>
</protein>
<reference evidence="2 3" key="1">
    <citation type="journal article" date="2015" name="Stand. Genomic Sci.">
        <title>Genomic Encyclopedia of Bacterial and Archaeal Type Strains, Phase III: the genomes of soil and plant-associated and newly described type strains.</title>
        <authorList>
            <person name="Whitman W.B."/>
            <person name="Woyke T."/>
            <person name="Klenk H.P."/>
            <person name="Zhou Y."/>
            <person name="Lilburn T.G."/>
            <person name="Beck B.J."/>
            <person name="De Vos P."/>
            <person name="Vandamme P."/>
            <person name="Eisen J.A."/>
            <person name="Garrity G."/>
            <person name="Hugenholtz P."/>
            <person name="Kyrpides N.C."/>
        </authorList>
    </citation>
    <scope>NUCLEOTIDE SEQUENCE [LARGE SCALE GENOMIC DNA]</scope>
    <source>
        <strain evidence="2 3">CV53</strain>
    </source>
</reference>
<dbReference type="Gene3D" id="3.30.750.24">
    <property type="entry name" value="STAS domain"/>
    <property type="match status" value="1"/>
</dbReference>
<dbReference type="EMBL" id="SLVV01000002">
    <property type="protein sequence ID" value="TCN27360.1"/>
    <property type="molecule type" value="Genomic_DNA"/>
</dbReference>
<dbReference type="PANTHER" id="PTHR33745:SF8">
    <property type="entry name" value="BLUE-LIGHT PHOTORECEPTOR"/>
    <property type="match status" value="1"/>
</dbReference>
<dbReference type="SUPFAM" id="SSF52091">
    <property type="entry name" value="SpoIIaa-like"/>
    <property type="match status" value="1"/>
</dbReference>
<dbReference type="Proteomes" id="UP000295689">
    <property type="component" value="Unassembled WGS sequence"/>
</dbReference>
<dbReference type="RefSeq" id="WP_132002124.1">
    <property type="nucleotide sequence ID" value="NZ_JABUHM010000001.1"/>
</dbReference>
<comment type="caution">
    <text evidence="2">The sequence shown here is derived from an EMBL/GenBank/DDBJ whole genome shotgun (WGS) entry which is preliminary data.</text>
</comment>
<dbReference type="CDD" id="cd07041">
    <property type="entry name" value="STAS_RsbR_RsbS_like"/>
    <property type="match status" value="1"/>
</dbReference>
<name>A0A4V2RE53_9BACI</name>
<dbReference type="InterPro" id="IPR002645">
    <property type="entry name" value="STAS_dom"/>
</dbReference>
<keyword evidence="3" id="KW-1185">Reference proteome</keyword>
<gene>
    <name evidence="2" type="ORF">EV146_102310</name>
</gene>
<sequence>MAPISNVSNHLIKNADTLANEIVKGVLERLRLVIPTEEKERAIQMYTSFLGFLGKSLITEEEGVPGDLLEWSKKNAEDLVAAGGKLSEIVARYPGTREFFTEFLTSIGTEFKLSAPETIFLIKRVNVLLDISMNETVYAFERLSDNLMAKSQKEIAELSAPIVPIKDGVAVLPLIGVLDEYRVTYIFEKVVPRIVDLQIRQLITDYSGILTIDEDIARYLSQFENILSLLGIQAIVTGLRPELAQTIVHAGINMSATRTFAHVRQALESIE</sequence>
<accession>A0A4V2RE53</accession>
<dbReference type="AlphaFoldDB" id="A0A4V2RE53"/>